<feature type="transmembrane region" description="Helical" evidence="7">
    <location>
        <begin position="137"/>
        <end position="160"/>
    </location>
</feature>
<name>A0A523S0M0_UNCAE</name>
<feature type="transmembrane region" description="Helical" evidence="7">
    <location>
        <begin position="180"/>
        <end position="201"/>
    </location>
</feature>
<dbReference type="InterPro" id="IPR000515">
    <property type="entry name" value="MetI-like"/>
</dbReference>
<keyword evidence="2 7" id="KW-0813">Transport</keyword>
<dbReference type="GO" id="GO:0005886">
    <property type="term" value="C:plasma membrane"/>
    <property type="evidence" value="ECO:0007669"/>
    <property type="project" value="UniProtKB-SubCell"/>
</dbReference>
<keyword evidence="4 7" id="KW-0812">Transmembrane</keyword>
<keyword evidence="3" id="KW-1003">Cell membrane</keyword>
<feature type="transmembrane region" description="Helical" evidence="7">
    <location>
        <begin position="259"/>
        <end position="284"/>
    </location>
</feature>
<dbReference type="CDD" id="cd06261">
    <property type="entry name" value="TM_PBP2"/>
    <property type="match status" value="1"/>
</dbReference>
<feature type="domain" description="ABC transmembrane type-1" evidence="8">
    <location>
        <begin position="97"/>
        <end position="327"/>
    </location>
</feature>
<keyword evidence="6 7" id="KW-0472">Membrane</keyword>
<evidence type="ECO:0000256" key="5">
    <source>
        <dbReference type="ARBA" id="ARBA00022989"/>
    </source>
</evidence>
<evidence type="ECO:0000259" key="8">
    <source>
        <dbReference type="PROSITE" id="PS50928"/>
    </source>
</evidence>
<reference evidence="9 10" key="1">
    <citation type="submission" date="2019-03" db="EMBL/GenBank/DDBJ databases">
        <title>Metabolic potential of uncultured bacteria and archaea associated with petroleum seepage in deep-sea sediments.</title>
        <authorList>
            <person name="Dong X."/>
            <person name="Hubert C."/>
        </authorList>
    </citation>
    <scope>NUCLEOTIDE SEQUENCE [LARGE SCALE GENOMIC DNA]</scope>
    <source>
        <strain evidence="9">E44_bin7</strain>
    </source>
</reference>
<evidence type="ECO:0000256" key="1">
    <source>
        <dbReference type="ARBA" id="ARBA00004651"/>
    </source>
</evidence>
<dbReference type="EMBL" id="SOKJ01000156">
    <property type="protein sequence ID" value="TET11411.1"/>
    <property type="molecule type" value="Genomic_DNA"/>
</dbReference>
<gene>
    <name evidence="9" type="ORF">E3J84_02915</name>
</gene>
<dbReference type="PANTHER" id="PTHR43163:SF6">
    <property type="entry name" value="DIPEPTIDE TRANSPORT SYSTEM PERMEASE PROTEIN DPPB-RELATED"/>
    <property type="match status" value="1"/>
</dbReference>
<protein>
    <submittedName>
        <fullName evidence="9">ABC transporter permease</fullName>
    </submittedName>
</protein>
<dbReference type="InterPro" id="IPR035906">
    <property type="entry name" value="MetI-like_sf"/>
</dbReference>
<feature type="transmembrane region" description="Helical" evidence="7">
    <location>
        <begin position="12"/>
        <end position="32"/>
    </location>
</feature>
<feature type="transmembrane region" description="Helical" evidence="7">
    <location>
        <begin position="103"/>
        <end position="125"/>
    </location>
</feature>
<dbReference type="Pfam" id="PF00528">
    <property type="entry name" value="BPD_transp_1"/>
    <property type="match status" value="1"/>
</dbReference>
<comment type="similarity">
    <text evidence="7">Belongs to the binding-protein-dependent transport system permease family.</text>
</comment>
<organism evidence="9 10">
    <name type="scientific">Aerophobetes bacterium</name>
    <dbReference type="NCBI Taxonomy" id="2030807"/>
    <lineage>
        <taxon>Bacteria</taxon>
        <taxon>Candidatus Aerophobota</taxon>
    </lineage>
</organism>
<dbReference type="InterPro" id="IPR045621">
    <property type="entry name" value="BPD_transp_1_N"/>
</dbReference>
<evidence type="ECO:0000256" key="7">
    <source>
        <dbReference type="RuleBase" id="RU363032"/>
    </source>
</evidence>
<proteinExistence type="inferred from homology"/>
<evidence type="ECO:0000313" key="10">
    <source>
        <dbReference type="Proteomes" id="UP000316360"/>
    </source>
</evidence>
<dbReference type="Pfam" id="PF19300">
    <property type="entry name" value="BPD_transp_1_N"/>
    <property type="match status" value="1"/>
</dbReference>
<dbReference type="Proteomes" id="UP000316360">
    <property type="component" value="Unassembled WGS sequence"/>
</dbReference>
<feature type="transmembrane region" description="Helical" evidence="7">
    <location>
        <begin position="304"/>
        <end position="330"/>
    </location>
</feature>
<evidence type="ECO:0000256" key="4">
    <source>
        <dbReference type="ARBA" id="ARBA00022692"/>
    </source>
</evidence>
<keyword evidence="5 7" id="KW-1133">Transmembrane helix</keyword>
<evidence type="ECO:0000256" key="2">
    <source>
        <dbReference type="ARBA" id="ARBA00022448"/>
    </source>
</evidence>
<comment type="caution">
    <text evidence="9">The sequence shown here is derived from an EMBL/GenBank/DDBJ whole genome shotgun (WGS) entry which is preliminary data.</text>
</comment>
<evidence type="ECO:0000256" key="3">
    <source>
        <dbReference type="ARBA" id="ARBA00022475"/>
    </source>
</evidence>
<dbReference type="Gene3D" id="1.10.3720.10">
    <property type="entry name" value="MetI-like"/>
    <property type="match status" value="1"/>
</dbReference>
<dbReference type="AlphaFoldDB" id="A0A523S0M0"/>
<dbReference type="PROSITE" id="PS50928">
    <property type="entry name" value="ABC_TM1"/>
    <property type="match status" value="1"/>
</dbReference>
<sequence>MRLHIFILKRLGYSVFVLIGLSIIIFAITRAMPSDPARLALGARAPEWAVQRLREHMRLDQPLYAQYLYWVRDALHGDFGESLFTRRAVASDIRDFFPATMELALFSGIIMAFFGILLGAISAQYSNRWVDNLVRMVSYVGVVTPSFVFAILFLLLFGYVLNLLPTIGRLSPGLSYPPTITGLITIDGLITGNFAVVFNGLKHLILPGLALAMAGLSQEARITRSSMIENLQKDYIASERAQGIPERVINLKYLLKPSLIPTVSILGLDFAALLGNAFLVELIFNWPGISRYGMNAMLRKDLNAITAVIMILGVVFLTVNIIVDIIVVYLDPRIRLAGGRGR</sequence>
<dbReference type="SUPFAM" id="SSF161098">
    <property type="entry name" value="MetI-like"/>
    <property type="match status" value="1"/>
</dbReference>
<comment type="subcellular location">
    <subcellularLocation>
        <location evidence="1 7">Cell membrane</location>
        <topology evidence="1 7">Multi-pass membrane protein</topology>
    </subcellularLocation>
</comment>
<accession>A0A523S0M0</accession>
<evidence type="ECO:0000313" key="9">
    <source>
        <dbReference type="EMBL" id="TET11411.1"/>
    </source>
</evidence>
<dbReference type="GO" id="GO:0055085">
    <property type="term" value="P:transmembrane transport"/>
    <property type="evidence" value="ECO:0007669"/>
    <property type="project" value="InterPro"/>
</dbReference>
<dbReference type="PANTHER" id="PTHR43163">
    <property type="entry name" value="DIPEPTIDE TRANSPORT SYSTEM PERMEASE PROTEIN DPPB-RELATED"/>
    <property type="match status" value="1"/>
</dbReference>
<evidence type="ECO:0000256" key="6">
    <source>
        <dbReference type="ARBA" id="ARBA00023136"/>
    </source>
</evidence>